<comment type="caution">
    <text evidence="4">The sequence shown here is derived from an EMBL/GenBank/DDBJ whole genome shotgun (WGS) entry which is preliminary data.</text>
</comment>
<dbReference type="InterPro" id="IPR020845">
    <property type="entry name" value="AMP-binding_CS"/>
</dbReference>
<dbReference type="PANTHER" id="PTHR43201">
    <property type="entry name" value="ACYL-COA SYNTHETASE"/>
    <property type="match status" value="1"/>
</dbReference>
<feature type="domain" description="AMP-dependent synthetase/ligase" evidence="2">
    <location>
        <begin position="125"/>
        <end position="307"/>
    </location>
</feature>
<evidence type="ECO:0000259" key="2">
    <source>
        <dbReference type="Pfam" id="PF00501"/>
    </source>
</evidence>
<dbReference type="InterPro" id="IPR042099">
    <property type="entry name" value="ANL_N_sf"/>
</dbReference>
<dbReference type="SUPFAM" id="SSF56801">
    <property type="entry name" value="Acetyl-CoA synthetase-like"/>
    <property type="match status" value="1"/>
</dbReference>
<dbReference type="Gene3D" id="3.40.50.12780">
    <property type="entry name" value="N-terminal domain of ligase-like"/>
    <property type="match status" value="1"/>
</dbReference>
<keyword evidence="5" id="KW-1185">Reference proteome</keyword>
<dbReference type="RefSeq" id="WP_405281152.1">
    <property type="nucleotide sequence ID" value="NZ_JBBHLI010000015.1"/>
</dbReference>
<feature type="domain" description="AMP-binding enzyme C-terminal" evidence="3">
    <location>
        <begin position="365"/>
        <end position="436"/>
    </location>
</feature>
<organism evidence="4 5">
    <name type="scientific">Gaopeijia maritima</name>
    <dbReference type="NCBI Taxonomy" id="3119007"/>
    <lineage>
        <taxon>Bacteria</taxon>
        <taxon>Pseudomonadati</taxon>
        <taxon>Gemmatimonadota</taxon>
        <taxon>Longimicrobiia</taxon>
        <taxon>Gaopeijiales</taxon>
        <taxon>Gaopeijiaceae</taxon>
        <taxon>Gaopeijia</taxon>
    </lineage>
</organism>
<dbReference type="Pfam" id="PF13193">
    <property type="entry name" value="AMP-binding_C"/>
    <property type="match status" value="1"/>
</dbReference>
<gene>
    <name evidence="4" type="ORF">WI372_17415</name>
</gene>
<dbReference type="InterPro" id="IPR045851">
    <property type="entry name" value="AMP-bd_C_sf"/>
</dbReference>
<dbReference type="PANTHER" id="PTHR43201:SF32">
    <property type="entry name" value="2-SUCCINYLBENZOATE--COA LIGASE, CHLOROPLASTIC_PEROXISOMAL"/>
    <property type="match status" value="1"/>
</dbReference>
<dbReference type="EMBL" id="JBBHLI010000015">
    <property type="protein sequence ID" value="MEK9502779.1"/>
    <property type="molecule type" value="Genomic_DNA"/>
</dbReference>
<proteinExistence type="predicted"/>
<feature type="domain" description="AMP-dependent synthetase/ligase" evidence="2">
    <location>
        <begin position="6"/>
        <end position="101"/>
    </location>
</feature>
<dbReference type="Proteomes" id="UP001484239">
    <property type="component" value="Unassembled WGS sequence"/>
</dbReference>
<evidence type="ECO:0000313" key="4">
    <source>
        <dbReference type="EMBL" id="MEK9502779.1"/>
    </source>
</evidence>
<dbReference type="InterPro" id="IPR000873">
    <property type="entry name" value="AMP-dep_synth/lig_dom"/>
</dbReference>
<evidence type="ECO:0000313" key="5">
    <source>
        <dbReference type="Proteomes" id="UP001484239"/>
    </source>
</evidence>
<dbReference type="Pfam" id="PF00501">
    <property type="entry name" value="AMP-binding"/>
    <property type="match status" value="2"/>
</dbReference>
<dbReference type="InterPro" id="IPR025110">
    <property type="entry name" value="AMP-bd_C"/>
</dbReference>
<name>A0ABU9EDK9_9BACT</name>
<feature type="region of interest" description="Disordered" evidence="1">
    <location>
        <begin position="446"/>
        <end position="466"/>
    </location>
</feature>
<reference evidence="4 5" key="1">
    <citation type="submission" date="2024-02" db="EMBL/GenBank/DDBJ databases">
        <title>A novel Gemmatimonadota bacterium.</title>
        <authorList>
            <person name="Du Z.-J."/>
            <person name="Ye Y.-Q."/>
        </authorList>
    </citation>
    <scope>NUCLEOTIDE SEQUENCE [LARGE SCALE GENOMIC DNA]</scope>
    <source>
        <strain evidence="4 5">DH-20</strain>
    </source>
</reference>
<accession>A0ABU9EDK9</accession>
<sequence length="466" mass="48357">MTDLLADAVRRAPGAIAADDGQRRWSWAELDREARGWEARLRDAGARRGRAVALALHPGLEALAALHGALRTGSLVAPLDPTLTAAEHGDALDALRPAVLVDGRGLHPGPGGATAERPVDAPGDLVLWTSGTSGRPRGVLLTLDGLRASAEGARLRLRLAPDDVWYASLSPAHVGGLALLTRAAILGCGLHLRGRFSLDDLVALIDAGAVTHASLVPTMLLRLLDARGDTPAPATLRCLLIGGAHTPPELARRALDAGLPIALTYGMTEASSQIATAPPDEVAADPTSVGRPLPGVDVEIDEEGGLRVRGVTLSPGLLGGEPLTDTDGWLETGDVAEWTADGRLRIVGRRSDRIVSGGVTVDAREVESALRAQPGVREACVVGVPDAVWGERVAALVVGGADPDALEGALRHRLSPAKRPRVIRSAEALPLNRNGKVDRAAVRALFTHGPGGPPSPERGAPGHGHR</sequence>
<evidence type="ECO:0000259" key="3">
    <source>
        <dbReference type="Pfam" id="PF13193"/>
    </source>
</evidence>
<dbReference type="Gene3D" id="3.30.300.30">
    <property type="match status" value="1"/>
</dbReference>
<dbReference type="PROSITE" id="PS00455">
    <property type="entry name" value="AMP_BINDING"/>
    <property type="match status" value="1"/>
</dbReference>
<evidence type="ECO:0000256" key="1">
    <source>
        <dbReference type="SAM" id="MobiDB-lite"/>
    </source>
</evidence>
<protein>
    <submittedName>
        <fullName evidence="4">Class I adenylate-forming enzyme family protein</fullName>
    </submittedName>
</protein>